<dbReference type="Proteomes" id="UP000277999">
    <property type="component" value="Unassembled WGS sequence"/>
</dbReference>
<evidence type="ECO:0000313" key="3">
    <source>
        <dbReference type="Proteomes" id="UP000277999"/>
    </source>
</evidence>
<reference evidence="2 3" key="1">
    <citation type="submission" date="2018-10" db="EMBL/GenBank/DDBJ databases">
        <title>Genome-centric metagenomics revealed C2 chemical producing, CO utilizing Clostridium with novel acetogenic gene cluster.</title>
        <authorList>
            <person name="Kang H."/>
            <person name="Park B."/>
            <person name="Choi I.G."/>
            <person name="Chang I.S."/>
        </authorList>
    </citation>
    <scope>NUCLEOTIDE SEQUENCE [LARGE SCALE GENOMIC DNA]</scope>
    <source>
        <strain evidence="2 3">H21-9</strain>
    </source>
</reference>
<dbReference type="RefSeq" id="WP_122060084.1">
    <property type="nucleotide sequence ID" value="NZ_RFAQ01000109.1"/>
</dbReference>
<gene>
    <name evidence="2" type="ORF">D9O40_18245</name>
</gene>
<feature type="transmembrane region" description="Helical" evidence="1">
    <location>
        <begin position="102"/>
        <end position="120"/>
    </location>
</feature>
<keyword evidence="1" id="KW-0472">Membrane</keyword>
<protein>
    <recommendedName>
        <fullName evidence="4">Phosphohistidine phosphatase</fullName>
    </recommendedName>
</protein>
<evidence type="ECO:0000313" key="2">
    <source>
        <dbReference type="EMBL" id="RMC93019.1"/>
    </source>
</evidence>
<comment type="caution">
    <text evidence="2">The sequence shown here is derived from an EMBL/GenBank/DDBJ whole genome shotgun (WGS) entry which is preliminary data.</text>
</comment>
<organism evidence="2 3">
    <name type="scientific">Clostridium autoethanogenum</name>
    <dbReference type="NCBI Taxonomy" id="84023"/>
    <lineage>
        <taxon>Bacteria</taxon>
        <taxon>Bacillati</taxon>
        <taxon>Bacillota</taxon>
        <taxon>Clostridia</taxon>
        <taxon>Eubacteriales</taxon>
        <taxon>Clostridiaceae</taxon>
        <taxon>Clostridium</taxon>
    </lineage>
</organism>
<feature type="transmembrane region" description="Helical" evidence="1">
    <location>
        <begin position="12"/>
        <end position="33"/>
    </location>
</feature>
<keyword evidence="1" id="KW-1133">Transmembrane helix</keyword>
<evidence type="ECO:0008006" key="4">
    <source>
        <dbReference type="Google" id="ProtNLM"/>
    </source>
</evidence>
<dbReference type="EMBL" id="RFAQ01000109">
    <property type="protein sequence ID" value="RMC93019.1"/>
    <property type="molecule type" value="Genomic_DNA"/>
</dbReference>
<accession>A0A3M0S3I8</accession>
<name>A0A3M0S3I8_9CLOT</name>
<feature type="transmembrane region" description="Helical" evidence="1">
    <location>
        <begin position="45"/>
        <end position="62"/>
    </location>
</feature>
<dbReference type="AlphaFoldDB" id="A0A3M0S3I8"/>
<evidence type="ECO:0000256" key="1">
    <source>
        <dbReference type="SAM" id="Phobius"/>
    </source>
</evidence>
<sequence length="164" mass="19178">MEKFIDRLSSYNVLNNMLPGAVFCYLLNILMNINILKNGIIEKLFIYYFVGMIISRIGSVIVEPVCKKIKLIEFAPYKEFIKACLKDDKIDILSETNNTYRTMLSVFFVLSLIKVYLLIISKITWLANYTSVFVMIFLVILFGYSYRKQTNYVKNRVKCVNESE</sequence>
<proteinExistence type="predicted"/>
<keyword evidence="1" id="KW-0812">Transmembrane</keyword>
<feature type="transmembrane region" description="Helical" evidence="1">
    <location>
        <begin position="126"/>
        <end position="146"/>
    </location>
</feature>